<evidence type="ECO:0000313" key="2">
    <source>
        <dbReference type="Proteomes" id="UP001241377"/>
    </source>
</evidence>
<sequence length="581" mass="62435">MSSIKEMLPLEVEILRNGERTSVDPKNLVLGDLVYVKLGNKVAADLRLVSISADLKFNKSILTGESKEIPGTVEATSENFLESHNIALQGSLCVGGSGLGIVVQAGDSTVFGRIAKLSTGDAPGLTTLQKEILRFVLIIASCALSIAVIVIILWGTWLDKKHKGFITVPVLIIDVVSVMVAFIPEGLPASVTISLSVIANALAKNKVLCKSLMTVETLGSCTMVLSDKTGNENLKHSGILTDEEGRQLQHIAAIAGLCNAAVFERGAESAPNGLPSIRGDATDTAILRFADPIKPVNESSSEWQEIFRIDFNSKMKFSKCHFALDPTSDQVVPLDDALKSRLNAKQRYLASQGQRVILLTQKIVNRLNMPKNVDYESADFAEFVNVQCQEGLIIVGLLGLVDPPKEDVSETIRMLRGAYIRCFMVTGDFASTAVAIAEQCSIITDATRVSTIEALDRDTEPSAVAKYDPDNLNASMVSLVLTGDDVMKMSESQWEQACQYQEVVFARTTPEQKLRIVKEMQSRGNIVAATGDGANDAAALKQADIGIAVAGGSDIAIEAADLILLESFSSMVVGVEYGRLV</sequence>
<dbReference type="Proteomes" id="UP001241377">
    <property type="component" value="Unassembled WGS sequence"/>
</dbReference>
<organism evidence="1 2">
    <name type="scientific">Naganishia cerealis</name>
    <dbReference type="NCBI Taxonomy" id="610337"/>
    <lineage>
        <taxon>Eukaryota</taxon>
        <taxon>Fungi</taxon>
        <taxon>Dikarya</taxon>
        <taxon>Basidiomycota</taxon>
        <taxon>Agaricomycotina</taxon>
        <taxon>Tremellomycetes</taxon>
        <taxon>Filobasidiales</taxon>
        <taxon>Filobasidiaceae</taxon>
        <taxon>Naganishia</taxon>
    </lineage>
</organism>
<name>A0ACC2VEM7_9TREE</name>
<protein>
    <submittedName>
        <fullName evidence="1">Uncharacterized protein</fullName>
    </submittedName>
</protein>
<accession>A0ACC2VEM7</accession>
<evidence type="ECO:0000313" key="1">
    <source>
        <dbReference type="EMBL" id="KAJ9097793.1"/>
    </source>
</evidence>
<gene>
    <name evidence="1" type="ORF">QFC19_006661</name>
</gene>
<dbReference type="EMBL" id="JASBWR010000083">
    <property type="protein sequence ID" value="KAJ9097793.1"/>
    <property type="molecule type" value="Genomic_DNA"/>
</dbReference>
<comment type="caution">
    <text evidence="1">The sequence shown here is derived from an EMBL/GenBank/DDBJ whole genome shotgun (WGS) entry which is preliminary data.</text>
</comment>
<reference evidence="1" key="1">
    <citation type="submission" date="2023-04" db="EMBL/GenBank/DDBJ databases">
        <title>Draft Genome sequencing of Naganishia species isolated from polar environments using Oxford Nanopore Technology.</title>
        <authorList>
            <person name="Leo P."/>
            <person name="Venkateswaran K."/>
        </authorList>
    </citation>
    <scope>NUCLEOTIDE SEQUENCE</scope>
    <source>
        <strain evidence="1">MNA-CCFEE 5261</strain>
    </source>
</reference>
<proteinExistence type="predicted"/>
<keyword evidence="2" id="KW-1185">Reference proteome</keyword>